<accession>A0A7W6H1T4</accession>
<evidence type="ECO:0000313" key="3">
    <source>
        <dbReference type="Proteomes" id="UP000530268"/>
    </source>
</evidence>
<keyword evidence="1" id="KW-1133">Transmembrane helix</keyword>
<protein>
    <recommendedName>
        <fullName evidence="4">ABC transmembrane type-1 domain-containing protein</fullName>
    </recommendedName>
</protein>
<keyword evidence="1" id="KW-0812">Transmembrane</keyword>
<evidence type="ECO:0008006" key="4">
    <source>
        <dbReference type="Google" id="ProtNLM"/>
    </source>
</evidence>
<evidence type="ECO:0000313" key="2">
    <source>
        <dbReference type="EMBL" id="MBB3995522.1"/>
    </source>
</evidence>
<sequence>MFMAVTVFYLIVGTLKVWSFDRLFHRHPEPLRGLEASLFKTVLKYSRKQQGQMILLSLLTLPILYLTLELPKQIVNNALDDGRFPIEMLGYSFSQVTLLMMLSGLYLLAISLNGITKYTLNVFKGYVAERFLRRLFVNLRGFPDIAAQKHPTRPPAKPVSIDGSSSSLTHAMHVLPVIGEPRTCWPALRLSALPTPPWL</sequence>
<keyword evidence="1" id="KW-0472">Membrane</keyword>
<reference evidence="2 3" key="1">
    <citation type="submission" date="2020-08" db="EMBL/GenBank/DDBJ databases">
        <title>Genomic Encyclopedia of Type Strains, Phase IV (KMG-IV): sequencing the most valuable type-strain genomes for metagenomic binning, comparative biology and taxonomic classification.</title>
        <authorList>
            <person name="Goeker M."/>
        </authorList>
    </citation>
    <scope>NUCLEOTIDE SEQUENCE [LARGE SCALE GENOMIC DNA]</scope>
    <source>
        <strain evidence="2 3">DSM 102234</strain>
    </source>
</reference>
<feature type="transmembrane region" description="Helical" evidence="1">
    <location>
        <begin position="50"/>
        <end position="68"/>
    </location>
</feature>
<comment type="caution">
    <text evidence="2">The sequence shown here is derived from an EMBL/GenBank/DDBJ whole genome shotgun (WGS) entry which is preliminary data.</text>
</comment>
<name>A0A7W6H1T4_9RHOB</name>
<dbReference type="RefSeq" id="WP_184567509.1">
    <property type="nucleotide sequence ID" value="NZ_JACIEI010000015.1"/>
</dbReference>
<organism evidence="2 3">
    <name type="scientific">Sulfitobacter undariae</name>
    <dbReference type="NCBI Taxonomy" id="1563671"/>
    <lineage>
        <taxon>Bacteria</taxon>
        <taxon>Pseudomonadati</taxon>
        <taxon>Pseudomonadota</taxon>
        <taxon>Alphaproteobacteria</taxon>
        <taxon>Rhodobacterales</taxon>
        <taxon>Roseobacteraceae</taxon>
        <taxon>Sulfitobacter</taxon>
    </lineage>
</organism>
<dbReference type="EMBL" id="JACIEI010000015">
    <property type="protein sequence ID" value="MBB3995522.1"/>
    <property type="molecule type" value="Genomic_DNA"/>
</dbReference>
<dbReference type="AlphaFoldDB" id="A0A7W6H1T4"/>
<gene>
    <name evidence="2" type="ORF">GGR95_003178</name>
</gene>
<keyword evidence="3" id="KW-1185">Reference proteome</keyword>
<feature type="transmembrane region" description="Helical" evidence="1">
    <location>
        <begin position="89"/>
        <end position="109"/>
    </location>
</feature>
<proteinExistence type="predicted"/>
<dbReference type="Proteomes" id="UP000530268">
    <property type="component" value="Unassembled WGS sequence"/>
</dbReference>
<evidence type="ECO:0000256" key="1">
    <source>
        <dbReference type="SAM" id="Phobius"/>
    </source>
</evidence>